<dbReference type="InterPro" id="IPR029058">
    <property type="entry name" value="AB_hydrolase_fold"/>
</dbReference>
<feature type="compositionally biased region" description="Polar residues" evidence="3">
    <location>
        <begin position="630"/>
        <end position="645"/>
    </location>
</feature>
<evidence type="ECO:0000313" key="6">
    <source>
        <dbReference type="Proteomes" id="UP000639403"/>
    </source>
</evidence>
<evidence type="ECO:0000259" key="4">
    <source>
        <dbReference type="Pfam" id="PF07859"/>
    </source>
</evidence>
<dbReference type="Pfam" id="PF07859">
    <property type="entry name" value="Abhydrolase_3"/>
    <property type="match status" value="1"/>
</dbReference>
<evidence type="ECO:0000313" key="5">
    <source>
        <dbReference type="EMBL" id="KAF9817783.1"/>
    </source>
</evidence>
<dbReference type="InterPro" id="IPR050300">
    <property type="entry name" value="GDXG_lipolytic_enzyme"/>
</dbReference>
<protein>
    <recommendedName>
        <fullName evidence="4">Alpha/beta hydrolase fold-3 domain-containing protein</fullName>
    </recommendedName>
</protein>
<feature type="region of interest" description="Disordered" evidence="3">
    <location>
        <begin position="475"/>
        <end position="669"/>
    </location>
</feature>
<feature type="compositionally biased region" description="Polar residues" evidence="3">
    <location>
        <begin position="209"/>
        <end position="227"/>
    </location>
</feature>
<dbReference type="PROSITE" id="PS01173">
    <property type="entry name" value="LIPASE_GDXG_HIS"/>
    <property type="match status" value="1"/>
</dbReference>
<feature type="domain" description="Alpha/beta hydrolase fold-3" evidence="4">
    <location>
        <begin position="238"/>
        <end position="445"/>
    </location>
</feature>
<dbReference type="PANTHER" id="PTHR48081">
    <property type="entry name" value="AB HYDROLASE SUPERFAMILY PROTEIN C4A8.06C"/>
    <property type="match status" value="1"/>
</dbReference>
<gene>
    <name evidence="5" type="ORF">IEO21_03242</name>
</gene>
<dbReference type="InterPro" id="IPR013094">
    <property type="entry name" value="AB_hydrolase_3"/>
</dbReference>
<dbReference type="AlphaFoldDB" id="A0A8H7P687"/>
<accession>A0A8H7P687</accession>
<dbReference type="Proteomes" id="UP000639403">
    <property type="component" value="Unassembled WGS sequence"/>
</dbReference>
<evidence type="ECO:0000256" key="3">
    <source>
        <dbReference type="SAM" id="MobiDB-lite"/>
    </source>
</evidence>
<evidence type="ECO:0000256" key="1">
    <source>
        <dbReference type="ARBA" id="ARBA00010515"/>
    </source>
</evidence>
<feature type="compositionally biased region" description="Basic and acidic residues" evidence="3">
    <location>
        <begin position="494"/>
        <end position="513"/>
    </location>
</feature>
<feature type="compositionally biased region" description="Polar residues" evidence="3">
    <location>
        <begin position="595"/>
        <end position="610"/>
    </location>
</feature>
<keyword evidence="2" id="KW-0378">Hydrolase</keyword>
<dbReference type="GO" id="GO:0016787">
    <property type="term" value="F:hydrolase activity"/>
    <property type="evidence" value="ECO:0007669"/>
    <property type="project" value="UniProtKB-KW"/>
</dbReference>
<name>A0A8H7P687_9APHY</name>
<dbReference type="FunFam" id="3.40.50.1820:FF:000252">
    <property type="entry name" value="Related to calmodulin-dependent protein kinase"/>
    <property type="match status" value="1"/>
</dbReference>
<reference evidence="5" key="2">
    <citation type="journal article" name="Front. Microbiol.">
        <title>Degradative Capacity of Two Strains of Rhodonia placenta: From Phenotype to Genotype.</title>
        <authorList>
            <person name="Kolle M."/>
            <person name="Horta M.A.C."/>
            <person name="Nowrousian M."/>
            <person name="Ohm R.A."/>
            <person name="Benz J.P."/>
            <person name="Pilgard A."/>
        </authorList>
    </citation>
    <scope>NUCLEOTIDE SEQUENCE</scope>
    <source>
        <strain evidence="5">FPRL280</strain>
    </source>
</reference>
<comment type="caution">
    <text evidence="5">The sequence shown here is derived from an EMBL/GenBank/DDBJ whole genome shotgun (WGS) entry which is preliminary data.</text>
</comment>
<feature type="compositionally biased region" description="Polar residues" evidence="3">
    <location>
        <begin position="530"/>
        <end position="541"/>
    </location>
</feature>
<comment type="similarity">
    <text evidence="1">Belongs to the 'GDXG' lipolytic enzyme family.</text>
</comment>
<organism evidence="5 6">
    <name type="scientific">Rhodonia placenta</name>
    <dbReference type="NCBI Taxonomy" id="104341"/>
    <lineage>
        <taxon>Eukaryota</taxon>
        <taxon>Fungi</taxon>
        <taxon>Dikarya</taxon>
        <taxon>Basidiomycota</taxon>
        <taxon>Agaricomycotina</taxon>
        <taxon>Agaricomycetes</taxon>
        <taxon>Polyporales</taxon>
        <taxon>Adustoporiaceae</taxon>
        <taxon>Rhodonia</taxon>
    </lineage>
</organism>
<dbReference type="InterPro" id="IPR002168">
    <property type="entry name" value="Lipase_GDXG_HIS_AS"/>
</dbReference>
<feature type="region of interest" description="Disordered" evidence="3">
    <location>
        <begin position="204"/>
        <end position="227"/>
    </location>
</feature>
<reference evidence="5" key="1">
    <citation type="submission" date="2020-11" db="EMBL/GenBank/DDBJ databases">
        <authorList>
            <person name="Koelle M."/>
            <person name="Horta M.A.C."/>
            <person name="Nowrousian M."/>
            <person name="Ohm R.A."/>
            <person name="Benz P."/>
            <person name="Pilgard A."/>
        </authorList>
    </citation>
    <scope>NUCLEOTIDE SEQUENCE</scope>
    <source>
        <strain evidence="5">FPRL280</strain>
    </source>
</reference>
<dbReference type="EMBL" id="JADOXO010000038">
    <property type="protein sequence ID" value="KAF9817783.1"/>
    <property type="molecule type" value="Genomic_DNA"/>
</dbReference>
<dbReference type="PANTHER" id="PTHR48081:SF26">
    <property type="entry name" value="ALPHA_BETA HYDROLASE FOLD-3 DOMAIN-CONTAINING PROTEIN"/>
    <property type="match status" value="1"/>
</dbReference>
<sequence>MVWPLSLLWSSNSNSNNNDVQTRGEASNFAVAPEAKRSSSSSNPIDLLHHFESPGMSLPPSARVGDPKLKQRQGQPLSIWQLGKMGTFAAMKAIEMATDVVYHHVRGPRRVSWGIEMTLLSSIMRDVGRHSHLGDMALIRMLMGIGGWIPLPSDALATPVTFRVRRRNLPGILTEFDAAEDGTRELSGEWVVGKRTWQRLQKEWRAAKQQANSPNGGSAGGTSPQLNMSQHQARERVILYLHGGAYYVSSAASHRLITIPLAKHLDARVFAIDYRLAPETRFPGPLHDVVSAYLRLVQDLHIPPENIIVAGDSAGGGLSLALIMYLRDNELPLPSAAILMSPWVDLTMSCESWDSNAEFDIVPRPMPGDHLNPIACYLGEHMEKYLTHPYASPLFGDFKGLPPMLIQAGECEVLRDEIMLLAHKATLAGVEVRHEEYEDAVHVFQTLPFLDTAQKAFISSRDFVQNFLPQWQRQSPQALQGSTERGLEQEIDNDSARVVRGDGMETGSRREDIGSASDEERECSRRSAPESDQSVSASSSTEGDRSWASSWSPPPSSEEDNSGPSTPTEYATVAVSPVHDRPRMQSRPSLRRLKSTFSWRRSTLSTSPQTAPLMPPSIRRSEASHPDISSLVQQYSASGPANRTITYKPDDSRRRRRARTLSGKNNNHL</sequence>
<dbReference type="Gene3D" id="3.40.50.1820">
    <property type="entry name" value="alpha/beta hydrolase"/>
    <property type="match status" value="1"/>
</dbReference>
<proteinExistence type="inferred from homology"/>
<dbReference type="SUPFAM" id="SSF53474">
    <property type="entry name" value="alpha/beta-Hydrolases"/>
    <property type="match status" value="1"/>
</dbReference>
<evidence type="ECO:0000256" key="2">
    <source>
        <dbReference type="ARBA" id="ARBA00022801"/>
    </source>
</evidence>